<name>A0A078M635_9PSED</name>
<dbReference type="EMBL" id="LK391969">
    <property type="protein sequence ID" value="CEF25289.1"/>
    <property type="molecule type" value="Genomic_DNA"/>
</dbReference>
<reference evidence="1" key="1">
    <citation type="submission" date="2014-07" db="EMBL/GenBank/DDBJ databases">
        <authorList>
            <person name="Urmite Genomes Urmite Genomes"/>
        </authorList>
    </citation>
    <scope>NUCLEOTIDE SEQUENCE</scope>
    <source>
        <strain evidence="1">12M76_air</strain>
    </source>
</reference>
<protein>
    <submittedName>
        <fullName evidence="1">Uncharacterized protein</fullName>
    </submittedName>
</protein>
<dbReference type="EMBL" id="LM997413">
    <property type="protein sequence ID" value="CEA00842.1"/>
    <property type="molecule type" value="Genomic_DNA"/>
</dbReference>
<dbReference type="AlphaFoldDB" id="A0A078M635"/>
<organism evidence="1">
    <name type="scientific">Pseudomonas saudimassiliensis</name>
    <dbReference type="NCBI Taxonomy" id="1461581"/>
    <lineage>
        <taxon>Bacteria</taxon>
        <taxon>Pseudomonadati</taxon>
        <taxon>Pseudomonadota</taxon>
        <taxon>Gammaproteobacteria</taxon>
        <taxon>Pseudomonadales</taxon>
        <taxon>Pseudomonadaceae</taxon>
        <taxon>Pseudomonas</taxon>
    </lineage>
</organism>
<gene>
    <name evidence="1" type="ORF">BN1049_00191</name>
</gene>
<dbReference type="PATRIC" id="fig|1461581.3.peg.186"/>
<sequence>MSRHAFSQVNVFSADLLGGIAPDEVPHHQWVDNGPGW</sequence>
<accession>A0A078M635</accession>
<evidence type="ECO:0000313" key="1">
    <source>
        <dbReference type="EMBL" id="CEA00842.1"/>
    </source>
</evidence>
<proteinExistence type="predicted"/>